<dbReference type="InterPro" id="IPR009001">
    <property type="entry name" value="Transl_elong_EF1A/Init_IF2_C"/>
</dbReference>
<dbReference type="PATRIC" id="fig|796944.3.peg.1037"/>
<evidence type="ECO:0000256" key="1">
    <source>
        <dbReference type="ARBA" id="ARBA00004496"/>
    </source>
</evidence>
<keyword evidence="4" id="KW-0648">Protein biosynthesis</keyword>
<dbReference type="Pfam" id="PF00009">
    <property type="entry name" value="GTP_EFTU"/>
    <property type="match status" value="1"/>
</dbReference>
<dbReference type="NCBIfam" id="TIGR00231">
    <property type="entry name" value="small_GTP"/>
    <property type="match status" value="1"/>
</dbReference>
<dbReference type="SUPFAM" id="SSF50465">
    <property type="entry name" value="EF-Tu/eEF-1alpha/eIF2-gamma C-terminal domain"/>
    <property type="match status" value="1"/>
</dbReference>
<gene>
    <name evidence="8" type="ORF">HMPREF9624_00327</name>
</gene>
<dbReference type="Gene3D" id="2.40.30.10">
    <property type="entry name" value="Translation factors"/>
    <property type="match status" value="1"/>
</dbReference>
<keyword evidence="2" id="KW-0963">Cytoplasm</keyword>
<reference evidence="8 9" key="1">
    <citation type="submission" date="2011-08" db="EMBL/GenBank/DDBJ databases">
        <title>The Genome Sequence of Oribacterium sp. ACB7.</title>
        <authorList>
            <consortium name="The Broad Institute Genome Sequencing Platform"/>
            <person name="Earl A."/>
            <person name="Ward D."/>
            <person name="Feldgarden M."/>
            <person name="Gevers D."/>
            <person name="Sizova M."/>
            <person name="Hazen A."/>
            <person name="Epstein S."/>
            <person name="Young S.K."/>
            <person name="Zeng Q."/>
            <person name="Gargeya S."/>
            <person name="Fitzgerald M."/>
            <person name="Haas B."/>
            <person name="Abouelleil A."/>
            <person name="Alvarado L."/>
            <person name="Arachchi H.M."/>
            <person name="Berlin A."/>
            <person name="Brown A."/>
            <person name="Chapman S.B."/>
            <person name="Chen Z."/>
            <person name="Dunbar C."/>
            <person name="Freedman E."/>
            <person name="Gearin G."/>
            <person name="Gellesch M."/>
            <person name="Goldberg J."/>
            <person name="Griggs A."/>
            <person name="Gujja S."/>
            <person name="Heiman D."/>
            <person name="Howarth C."/>
            <person name="Larson L."/>
            <person name="Lui A."/>
            <person name="MacDonald P.J.P."/>
            <person name="Montmayeur A."/>
            <person name="Murphy C."/>
            <person name="Neiman D."/>
            <person name="Pearson M."/>
            <person name="Priest M."/>
            <person name="Roberts A."/>
            <person name="Saif S."/>
            <person name="Shea T."/>
            <person name="Shenoy N."/>
            <person name="Sisk P."/>
            <person name="Stolte C."/>
            <person name="Sykes S."/>
            <person name="Wortman J."/>
            <person name="Nusbaum C."/>
            <person name="Birren B."/>
        </authorList>
    </citation>
    <scope>NUCLEOTIDE SEQUENCE [LARGE SCALE GENOMIC DNA]</scope>
    <source>
        <strain evidence="8 9">ACB7</strain>
    </source>
</reference>
<dbReference type="PROSITE" id="PS00301">
    <property type="entry name" value="G_TR_1"/>
    <property type="match status" value="1"/>
</dbReference>
<comment type="subcellular location">
    <subcellularLocation>
        <location evidence="1">Cytoplasm</location>
    </subcellularLocation>
</comment>
<evidence type="ECO:0000259" key="7">
    <source>
        <dbReference type="PROSITE" id="PS51722"/>
    </source>
</evidence>
<evidence type="ECO:0000313" key="8">
    <source>
        <dbReference type="EMBL" id="EHL12020.1"/>
    </source>
</evidence>
<organism evidence="8 9">
    <name type="scientific">Oribacterium asaccharolyticum ACB7</name>
    <dbReference type="NCBI Taxonomy" id="796944"/>
    <lineage>
        <taxon>Bacteria</taxon>
        <taxon>Bacillati</taxon>
        <taxon>Bacillota</taxon>
        <taxon>Clostridia</taxon>
        <taxon>Lachnospirales</taxon>
        <taxon>Lachnospiraceae</taxon>
        <taxon>Oribacterium</taxon>
    </lineage>
</organism>
<dbReference type="EMBL" id="AFZD01000016">
    <property type="protein sequence ID" value="EHL12020.1"/>
    <property type="molecule type" value="Genomic_DNA"/>
</dbReference>
<dbReference type="InterPro" id="IPR015190">
    <property type="entry name" value="Elong_fac_SelB-wing-hlx_typ-2"/>
</dbReference>
<dbReference type="InterPro" id="IPR027417">
    <property type="entry name" value="P-loop_NTPase"/>
</dbReference>
<feature type="compositionally biased region" description="Basic and acidic residues" evidence="6">
    <location>
        <begin position="211"/>
        <end position="229"/>
    </location>
</feature>
<dbReference type="CDD" id="cd04171">
    <property type="entry name" value="SelB"/>
    <property type="match status" value="1"/>
</dbReference>
<dbReference type="InterPro" id="IPR009000">
    <property type="entry name" value="Transl_B-barrel_sf"/>
</dbReference>
<dbReference type="Proteomes" id="UP000003527">
    <property type="component" value="Unassembled WGS sequence"/>
</dbReference>
<dbReference type="CDD" id="cd15491">
    <property type="entry name" value="selB_III"/>
    <property type="match status" value="1"/>
</dbReference>
<dbReference type="Gene3D" id="3.40.50.300">
    <property type="entry name" value="P-loop containing nucleotide triphosphate hydrolases"/>
    <property type="match status" value="1"/>
</dbReference>
<dbReference type="InterPro" id="IPR005225">
    <property type="entry name" value="Small_GTP-bd"/>
</dbReference>
<keyword evidence="3" id="KW-0547">Nucleotide-binding</keyword>
<comment type="caution">
    <text evidence="8">The sequence shown here is derived from an EMBL/GenBank/DDBJ whole genome shotgun (WGS) entry which is preliminary data.</text>
</comment>
<dbReference type="SUPFAM" id="SSF46785">
    <property type="entry name" value="Winged helix' DNA-binding domain"/>
    <property type="match status" value="1"/>
</dbReference>
<dbReference type="Pfam" id="PF25461">
    <property type="entry name" value="Beta-barrel_SelB"/>
    <property type="match status" value="1"/>
</dbReference>
<dbReference type="HOGENOM" id="CLU_023030_3_0_9"/>
<protein>
    <submittedName>
        <fullName evidence="8">Selenocysteine-specific translation elongation factor</fullName>
    </submittedName>
</protein>
<dbReference type="InterPro" id="IPR031157">
    <property type="entry name" value="G_TR_CS"/>
</dbReference>
<proteinExistence type="predicted"/>
<dbReference type="SUPFAM" id="SSF50447">
    <property type="entry name" value="Translation proteins"/>
    <property type="match status" value="1"/>
</dbReference>
<dbReference type="InterPro" id="IPR057335">
    <property type="entry name" value="Beta-barrel_SelB"/>
</dbReference>
<keyword evidence="9" id="KW-1185">Reference proteome</keyword>
<dbReference type="GO" id="GO:0003746">
    <property type="term" value="F:translation elongation factor activity"/>
    <property type="evidence" value="ECO:0007669"/>
    <property type="project" value="UniProtKB-KW"/>
</dbReference>
<dbReference type="GO" id="GO:0001514">
    <property type="term" value="P:selenocysteine incorporation"/>
    <property type="evidence" value="ECO:0007669"/>
    <property type="project" value="InterPro"/>
</dbReference>
<dbReference type="AlphaFoldDB" id="G9WUK2"/>
<keyword evidence="8" id="KW-0251">Elongation factor</keyword>
<name>G9WUK2_9FIRM</name>
<dbReference type="InterPro" id="IPR036390">
    <property type="entry name" value="WH_DNA-bd_sf"/>
</dbReference>
<dbReference type="Pfam" id="PF09106">
    <property type="entry name" value="WHD_2nd_SelB"/>
    <property type="match status" value="1"/>
</dbReference>
<feature type="region of interest" description="Disordered" evidence="6">
    <location>
        <begin position="211"/>
        <end position="233"/>
    </location>
</feature>
<evidence type="ECO:0000313" key="9">
    <source>
        <dbReference type="Proteomes" id="UP000003527"/>
    </source>
</evidence>
<dbReference type="InterPro" id="IPR050055">
    <property type="entry name" value="EF-Tu_GTPase"/>
</dbReference>
<dbReference type="GO" id="GO:0003723">
    <property type="term" value="F:RNA binding"/>
    <property type="evidence" value="ECO:0007669"/>
    <property type="project" value="InterPro"/>
</dbReference>
<evidence type="ECO:0000256" key="4">
    <source>
        <dbReference type="ARBA" id="ARBA00022917"/>
    </source>
</evidence>
<evidence type="ECO:0000256" key="6">
    <source>
        <dbReference type="SAM" id="MobiDB-lite"/>
    </source>
</evidence>
<dbReference type="GO" id="GO:0005829">
    <property type="term" value="C:cytosol"/>
    <property type="evidence" value="ECO:0007669"/>
    <property type="project" value="TreeGrafter"/>
</dbReference>
<evidence type="ECO:0000256" key="3">
    <source>
        <dbReference type="ARBA" id="ARBA00022741"/>
    </source>
</evidence>
<dbReference type="Gene3D" id="1.10.10.2770">
    <property type="match status" value="1"/>
</dbReference>
<dbReference type="RefSeq" id="WP_009536252.1">
    <property type="nucleotide sequence ID" value="NZ_JH414504.1"/>
</dbReference>
<feature type="domain" description="Tr-type G" evidence="7">
    <location>
        <begin position="3"/>
        <end position="181"/>
    </location>
</feature>
<dbReference type="PANTHER" id="PTHR43721">
    <property type="entry name" value="ELONGATION FACTOR TU-RELATED"/>
    <property type="match status" value="1"/>
</dbReference>
<dbReference type="NCBIfam" id="TIGR00475">
    <property type="entry name" value="selB"/>
    <property type="match status" value="1"/>
</dbReference>
<accession>G9WUK2</accession>
<dbReference type="InterPro" id="IPR004535">
    <property type="entry name" value="Transl_elong_SelB"/>
</dbReference>
<evidence type="ECO:0000256" key="5">
    <source>
        <dbReference type="ARBA" id="ARBA00023134"/>
    </source>
</evidence>
<evidence type="ECO:0000256" key="2">
    <source>
        <dbReference type="ARBA" id="ARBA00022490"/>
    </source>
</evidence>
<dbReference type="SUPFAM" id="SSF52540">
    <property type="entry name" value="P-loop containing nucleoside triphosphate hydrolases"/>
    <property type="match status" value="1"/>
</dbReference>
<sequence length="685" mass="76993">MEERHYVIGTAGHIDHGKTALVKALCGCDTDRLKEEKERGMSIALGFASLLLPSGKKISIIDTPGHEKFIRSMVSGAMGMDLVLLVVSAKEGVMPQTEEHLAILRLLQIKKVVLVLTMVDLVDSALLMKREEEVYTLYKKFFPHESEPKIFPLSSYTGEGISALKTYLSEEAEKIVGKSSKGVFRMPVDRVFSVAGAGTIVTGTALSGKIQKDKHSGKSGVSEEIREAGDSGESGGAAGVYLLYPEEREVKIRNIQVHGEDVNSAYAGERIALNLQGMEKAACKKGDIIAEKGSLQPSFLLDCRIECISPFSEIKHNQHLELLIGTAHISCKVIFLEGERIKKGESSFVQLQLQEKTVSVFRERFILRNDAEGETLGGGLVLDPCPRGRHRRGRFPLTFLEALENEGEEALLASFLKKRKRNFSSFTELKKRFSGFPKIQEILEAEKISHLVSSDADNNTNSVFFTEENGNSFLFTIELNGELFAILSEEEILMRKEVEDYLRDFHKKNPYKLGEKPMVLYSKLFSSYSKNTYKALLDSWEEKGDFRFGEEFIALSDFKLIKDALYTKIANALVNDMQKGKYSFMKLSDHFWLSEEKNRLSDVVASLENKGTLVKLDGEYYTLRKLFENLKNFSLDKMEKEGEITIDALREEFGISRKNAKLFFKATDRMGITKDRGFESARSVP</sequence>
<dbReference type="PANTHER" id="PTHR43721:SF22">
    <property type="entry name" value="ELONGATION FACTOR TU, MITOCHONDRIAL"/>
    <property type="match status" value="1"/>
</dbReference>
<dbReference type="GO" id="GO:0003924">
    <property type="term" value="F:GTPase activity"/>
    <property type="evidence" value="ECO:0007669"/>
    <property type="project" value="InterPro"/>
</dbReference>
<dbReference type="PRINTS" id="PR00315">
    <property type="entry name" value="ELONGATNFCT"/>
</dbReference>
<keyword evidence="5" id="KW-0342">GTP-binding</keyword>
<dbReference type="InterPro" id="IPR000795">
    <property type="entry name" value="T_Tr_GTP-bd_dom"/>
</dbReference>
<dbReference type="GO" id="GO:0005525">
    <property type="term" value="F:GTP binding"/>
    <property type="evidence" value="ECO:0007669"/>
    <property type="project" value="UniProtKB-KW"/>
</dbReference>
<dbReference type="PROSITE" id="PS51722">
    <property type="entry name" value="G_TR_2"/>
    <property type="match status" value="1"/>
</dbReference>